<dbReference type="EMBL" id="BT122426">
    <property type="protein sequence ID" value="ADE75806.1"/>
    <property type="molecule type" value="mRNA"/>
</dbReference>
<feature type="compositionally biased region" description="Polar residues" evidence="1">
    <location>
        <begin position="1"/>
        <end position="20"/>
    </location>
</feature>
<protein>
    <submittedName>
        <fullName evidence="2">Uncharacterized protein</fullName>
    </submittedName>
</protein>
<evidence type="ECO:0000256" key="1">
    <source>
        <dbReference type="SAM" id="MobiDB-lite"/>
    </source>
</evidence>
<name>D5A8D7_PICSI</name>
<sequence>MTFTPPQVSYVSTCPMSSTPNEKESLPSSDLDLVVDMVIYLIGPLEPDLPTPIAALNMYSFQSVLFPSSKDLLESMI</sequence>
<organism evidence="2">
    <name type="scientific">Picea sitchensis</name>
    <name type="common">Sitka spruce</name>
    <name type="synonym">Pinus sitchensis</name>
    <dbReference type="NCBI Taxonomy" id="3332"/>
    <lineage>
        <taxon>Eukaryota</taxon>
        <taxon>Viridiplantae</taxon>
        <taxon>Streptophyta</taxon>
        <taxon>Embryophyta</taxon>
        <taxon>Tracheophyta</taxon>
        <taxon>Spermatophyta</taxon>
        <taxon>Pinopsida</taxon>
        <taxon>Pinidae</taxon>
        <taxon>Conifers I</taxon>
        <taxon>Pinales</taxon>
        <taxon>Pinaceae</taxon>
        <taxon>Picea</taxon>
    </lineage>
</organism>
<proteinExistence type="evidence at transcript level"/>
<feature type="region of interest" description="Disordered" evidence="1">
    <location>
        <begin position="1"/>
        <end position="27"/>
    </location>
</feature>
<evidence type="ECO:0000313" key="2">
    <source>
        <dbReference type="EMBL" id="ADE75806.1"/>
    </source>
</evidence>
<dbReference type="AlphaFoldDB" id="D5A8D7"/>
<reference evidence="2" key="1">
    <citation type="submission" date="2010-04" db="EMBL/GenBank/DDBJ databases">
        <authorList>
            <person name="Reid K.E."/>
            <person name="Liao N."/>
            <person name="Chan S."/>
            <person name="Docking R."/>
            <person name="Taylor G."/>
            <person name="Moore R."/>
            <person name="Mayo M."/>
            <person name="Munro S."/>
            <person name="King J."/>
            <person name="Yanchuk A."/>
            <person name="Holt R."/>
            <person name="Jones S."/>
            <person name="Marra M."/>
            <person name="Ritland C.E."/>
            <person name="Ritland K."/>
            <person name="Bohlmann J."/>
        </authorList>
    </citation>
    <scope>NUCLEOTIDE SEQUENCE</scope>
    <source>
        <tissue evidence="2">Buds collected with no treatment. Collection October 2007</tissue>
    </source>
</reference>
<accession>D5A8D7</accession>